<dbReference type="PANTHER" id="PTHR10655:SF67">
    <property type="entry name" value="PHOSPHOLIPASE_CARBOXYLESTERASE SUPERFAMILY (AFU_ORTHOLOGUE AFUA_5G09340)"/>
    <property type="match status" value="1"/>
</dbReference>
<protein>
    <recommendedName>
        <fullName evidence="2">Phospholipase/carboxylesterase/thioesterase domain-containing protein</fullName>
    </recommendedName>
</protein>
<evidence type="ECO:0000313" key="3">
    <source>
        <dbReference type="EMBL" id="KAL2920052.1"/>
    </source>
</evidence>
<name>A0ABR4NKJ5_9FUNG</name>
<sequence length="283" mass="29713">MPSIKRLARFDVLKPVYTPSADGVSGNLLVLFHGLGDTAANFAKFGVRMQLPQTAVCALTGPSPIPFFDEGTGWFPHFDDEGEGKLAWIALEGDSENVAAAQMLTATRALVVGFLAESVFESESHRDGWPAERVFLLGFAQGGAAALDAALLGTRPGADSAPLQVGGVVSIGGWLEPARYAAGALDGAGARRLAARQTRPHVLVTAGERDETVAVSRVPALVAALRGLVAAPAQVAHEVVAGKPLAMPQSAGEMRAIVRFFADHLHLRNLALEAMADVYEIKT</sequence>
<proteinExistence type="inferred from homology"/>
<reference evidence="3 4" key="1">
    <citation type="submission" date="2023-09" db="EMBL/GenBank/DDBJ databases">
        <title>Pangenome analysis of Batrachochytrium dendrobatidis and related Chytrids.</title>
        <authorList>
            <person name="Yacoub M.N."/>
            <person name="Stajich J.E."/>
            <person name="James T.Y."/>
        </authorList>
    </citation>
    <scope>NUCLEOTIDE SEQUENCE [LARGE SCALE GENOMIC DNA]</scope>
    <source>
        <strain evidence="3 4">JEL0888</strain>
    </source>
</reference>
<dbReference type="Gene3D" id="3.40.50.1820">
    <property type="entry name" value="alpha/beta hydrolase"/>
    <property type="match status" value="1"/>
</dbReference>
<comment type="similarity">
    <text evidence="1">Belongs to the AB hydrolase superfamily. AB hydrolase 2 family.</text>
</comment>
<evidence type="ECO:0000256" key="1">
    <source>
        <dbReference type="ARBA" id="ARBA00006499"/>
    </source>
</evidence>
<dbReference type="InterPro" id="IPR029058">
    <property type="entry name" value="AB_hydrolase_fold"/>
</dbReference>
<accession>A0ABR4NKJ5</accession>
<dbReference type="Pfam" id="PF02230">
    <property type="entry name" value="Abhydrolase_2"/>
    <property type="match status" value="1"/>
</dbReference>
<comment type="caution">
    <text evidence="3">The sequence shown here is derived from an EMBL/GenBank/DDBJ whole genome shotgun (WGS) entry which is preliminary data.</text>
</comment>
<dbReference type="Proteomes" id="UP001527925">
    <property type="component" value="Unassembled WGS sequence"/>
</dbReference>
<evidence type="ECO:0000313" key="4">
    <source>
        <dbReference type="Proteomes" id="UP001527925"/>
    </source>
</evidence>
<feature type="domain" description="Phospholipase/carboxylesterase/thioesterase" evidence="2">
    <location>
        <begin position="26"/>
        <end position="179"/>
    </location>
</feature>
<dbReference type="InterPro" id="IPR050565">
    <property type="entry name" value="LYPA1-2/EST-like"/>
</dbReference>
<keyword evidence="4" id="KW-1185">Reference proteome</keyword>
<gene>
    <name evidence="3" type="ORF">HK105_200118</name>
</gene>
<dbReference type="PANTHER" id="PTHR10655">
    <property type="entry name" value="LYSOPHOSPHOLIPASE-RELATED"/>
    <property type="match status" value="1"/>
</dbReference>
<dbReference type="SUPFAM" id="SSF53474">
    <property type="entry name" value="alpha/beta-Hydrolases"/>
    <property type="match status" value="1"/>
</dbReference>
<evidence type="ECO:0000259" key="2">
    <source>
        <dbReference type="Pfam" id="PF02230"/>
    </source>
</evidence>
<organism evidence="3 4">
    <name type="scientific">Polyrhizophydium stewartii</name>
    <dbReference type="NCBI Taxonomy" id="2732419"/>
    <lineage>
        <taxon>Eukaryota</taxon>
        <taxon>Fungi</taxon>
        <taxon>Fungi incertae sedis</taxon>
        <taxon>Chytridiomycota</taxon>
        <taxon>Chytridiomycota incertae sedis</taxon>
        <taxon>Chytridiomycetes</taxon>
        <taxon>Rhizophydiales</taxon>
        <taxon>Rhizophydiales incertae sedis</taxon>
        <taxon>Polyrhizophydium</taxon>
    </lineage>
</organism>
<dbReference type="EMBL" id="JADGIZ020000001">
    <property type="protein sequence ID" value="KAL2920052.1"/>
    <property type="molecule type" value="Genomic_DNA"/>
</dbReference>
<dbReference type="InterPro" id="IPR003140">
    <property type="entry name" value="PLipase/COase/thioEstase"/>
</dbReference>